<organism evidence="2 3">
    <name type="scientific">Deinococcus radiophilus</name>
    <dbReference type="NCBI Taxonomy" id="32062"/>
    <lineage>
        <taxon>Bacteria</taxon>
        <taxon>Thermotogati</taxon>
        <taxon>Deinococcota</taxon>
        <taxon>Deinococci</taxon>
        <taxon>Deinococcales</taxon>
        <taxon>Deinococcaceae</taxon>
        <taxon>Deinococcus</taxon>
    </lineage>
</organism>
<dbReference type="OrthoDB" id="69101at2"/>
<evidence type="ECO:0000313" key="2">
    <source>
        <dbReference type="EMBL" id="RTR25542.1"/>
    </source>
</evidence>
<reference evidence="2 3" key="1">
    <citation type="submission" date="2018-12" db="EMBL/GenBank/DDBJ databases">
        <title>Deinococcus radiophilus ATCC 27603 genome sequencing and assembly.</title>
        <authorList>
            <person name="Maclea K.S."/>
            <person name="Maynard C.R."/>
        </authorList>
    </citation>
    <scope>NUCLEOTIDE SEQUENCE [LARGE SCALE GENOMIC DNA]</scope>
    <source>
        <strain evidence="2 3">ATCC 27603</strain>
    </source>
</reference>
<sequence length="182" mass="19791">MKPLQQSVFAGLLLGMALLPSAQAIGGSAAPTSWLGHKIDPAQTPFCHEQGCTLIEVRSNDSNRMGWHDGTMRAYQLRDGSQLEVDVRPEGWISNARLQFKRSRMTAQDHRTAATFLTAVTGRTFRAGAIASCEQAGLALNNPDAYGPEQPLSHWKTPNGLPYKARCGVGSQVGVWAGWMQQ</sequence>
<protein>
    <submittedName>
        <fullName evidence="2">Uncharacterized protein</fullName>
    </submittedName>
</protein>
<dbReference type="EMBL" id="RXPE01000025">
    <property type="protein sequence ID" value="RTR25542.1"/>
    <property type="molecule type" value="Genomic_DNA"/>
</dbReference>
<keyword evidence="3" id="KW-1185">Reference proteome</keyword>
<dbReference type="AlphaFoldDB" id="A0A431VQP8"/>
<proteinExistence type="predicted"/>
<name>A0A431VQP8_9DEIO</name>
<evidence type="ECO:0000256" key="1">
    <source>
        <dbReference type="SAM" id="SignalP"/>
    </source>
</evidence>
<comment type="caution">
    <text evidence="2">The sequence shown here is derived from an EMBL/GenBank/DDBJ whole genome shotgun (WGS) entry which is preliminary data.</text>
</comment>
<gene>
    <name evidence="2" type="ORF">EJ104_10430</name>
</gene>
<keyword evidence="1" id="KW-0732">Signal</keyword>
<dbReference type="Proteomes" id="UP000277766">
    <property type="component" value="Unassembled WGS sequence"/>
</dbReference>
<evidence type="ECO:0000313" key="3">
    <source>
        <dbReference type="Proteomes" id="UP000277766"/>
    </source>
</evidence>
<dbReference type="RefSeq" id="WP_126352710.1">
    <property type="nucleotide sequence ID" value="NZ_RXPE01000025.1"/>
</dbReference>
<accession>A0A431VQP8</accession>
<feature type="signal peptide" evidence="1">
    <location>
        <begin position="1"/>
        <end position="24"/>
    </location>
</feature>
<feature type="chain" id="PRO_5019508661" evidence="1">
    <location>
        <begin position="25"/>
        <end position="182"/>
    </location>
</feature>